<gene>
    <name evidence="7" type="ORF">A9F13_22g00495</name>
</gene>
<feature type="domain" description="Bromodomain associated" evidence="6">
    <location>
        <begin position="3"/>
        <end position="81"/>
    </location>
</feature>
<keyword evidence="4" id="KW-0539">Nucleus</keyword>
<feature type="compositionally biased region" description="Basic and acidic residues" evidence="5">
    <location>
        <begin position="449"/>
        <end position="468"/>
    </location>
</feature>
<organism evidence="7 8">
    <name type="scientific">Clavispora lusitaniae</name>
    <name type="common">Candida lusitaniae</name>
    <dbReference type="NCBI Taxonomy" id="36911"/>
    <lineage>
        <taxon>Eukaryota</taxon>
        <taxon>Fungi</taxon>
        <taxon>Dikarya</taxon>
        <taxon>Ascomycota</taxon>
        <taxon>Saccharomycotina</taxon>
        <taxon>Pichiomycetes</taxon>
        <taxon>Metschnikowiaceae</taxon>
        <taxon>Clavispora</taxon>
    </lineage>
</organism>
<dbReference type="Proteomes" id="UP000195602">
    <property type="component" value="Unassembled WGS sequence"/>
</dbReference>
<dbReference type="InterPro" id="IPR006565">
    <property type="entry name" value="BTP"/>
</dbReference>
<evidence type="ECO:0000313" key="7">
    <source>
        <dbReference type="EMBL" id="OVF05507.1"/>
    </source>
</evidence>
<dbReference type="Pfam" id="PF07524">
    <property type="entry name" value="Bromo_TP"/>
    <property type="match status" value="1"/>
</dbReference>
<evidence type="ECO:0000256" key="4">
    <source>
        <dbReference type="ARBA" id="ARBA00023242"/>
    </source>
</evidence>
<evidence type="ECO:0000256" key="2">
    <source>
        <dbReference type="ARBA" id="ARBA00023015"/>
    </source>
</evidence>
<name>A0AA91PWC5_CLALS</name>
<feature type="compositionally biased region" description="Polar residues" evidence="5">
    <location>
        <begin position="379"/>
        <end position="404"/>
    </location>
</feature>
<proteinExistence type="predicted"/>
<evidence type="ECO:0000256" key="1">
    <source>
        <dbReference type="ARBA" id="ARBA00004123"/>
    </source>
</evidence>
<dbReference type="CDD" id="cd00076">
    <property type="entry name" value="HFD_SF"/>
    <property type="match status" value="1"/>
</dbReference>
<keyword evidence="3" id="KW-0804">Transcription</keyword>
<dbReference type="GO" id="GO:0005634">
    <property type="term" value="C:nucleus"/>
    <property type="evidence" value="ECO:0007669"/>
    <property type="project" value="UniProtKB-SubCell"/>
</dbReference>
<comment type="caution">
    <text evidence="7">The sequence shown here is derived from an EMBL/GenBank/DDBJ whole genome shotgun (WGS) entry which is preliminary data.</text>
</comment>
<dbReference type="SMART" id="SM00576">
    <property type="entry name" value="BTP"/>
    <property type="match status" value="1"/>
</dbReference>
<dbReference type="KEGG" id="clus:A9F13_22g00495"/>
<dbReference type="InterPro" id="IPR009072">
    <property type="entry name" value="Histone-fold"/>
</dbReference>
<protein>
    <recommendedName>
        <fullName evidence="6">Bromodomain associated domain-containing protein</fullName>
    </recommendedName>
</protein>
<evidence type="ECO:0000256" key="3">
    <source>
        <dbReference type="ARBA" id="ARBA00023163"/>
    </source>
</evidence>
<sequence length="468" mass="53293">MEESLYFSLLRISVAQMLKASGFDKCKPSVLNTVTDLYIRHLELILNSAKKFAIARSNCTNEILAQDLLQAFMDVQFLKPSSFESCLDPRDSSTAPTAEYNTKSVESFKRWLQYSDSYRTSKKLSEVPISMIHNLIDKRKVDTSSETDQERKKRRLRERQEYYNQLKQGDENFQRDMGRLVDDFEEDEITSDDKLSWLTYMAEKDLKLGHNFKFVNTTIQDSLIPLQKNKKFHPPSKNGEDSYRSFQNHLRNSNKYDHVVIQIQESADADGSEKTPIVLPSSQLKNALPYNVKYPESLMNDDLELYVNYAQTHPEEIEKIVNKKRVAKGGDDILLEAITSGSILDVPSLSTVGESLVDTSENNNENDELSNNDEKQTDGVETNKSPLSQEDASTAYETNNTQDQEMVDANGDTDQVQKDPKVNDQVENAGEDVSVDGKEEDSREEVEDIEKNAEPEKELDGDGKENND</sequence>
<dbReference type="AlphaFoldDB" id="A0AA91PWC5"/>
<feature type="region of interest" description="Disordered" evidence="5">
    <location>
        <begin position="357"/>
        <end position="468"/>
    </location>
</feature>
<evidence type="ECO:0000259" key="6">
    <source>
        <dbReference type="SMART" id="SM00576"/>
    </source>
</evidence>
<evidence type="ECO:0000313" key="8">
    <source>
        <dbReference type="Proteomes" id="UP000195602"/>
    </source>
</evidence>
<dbReference type="Gene3D" id="1.10.20.10">
    <property type="entry name" value="Histone, subunit A"/>
    <property type="match status" value="1"/>
</dbReference>
<dbReference type="GO" id="GO:0046982">
    <property type="term" value="F:protein heterodimerization activity"/>
    <property type="evidence" value="ECO:0007669"/>
    <property type="project" value="InterPro"/>
</dbReference>
<dbReference type="EMBL" id="LYUB02000022">
    <property type="protein sequence ID" value="OVF05507.1"/>
    <property type="molecule type" value="Genomic_DNA"/>
</dbReference>
<feature type="compositionally biased region" description="Basic and acidic residues" evidence="5">
    <location>
        <begin position="415"/>
        <end position="424"/>
    </location>
</feature>
<keyword evidence="2" id="KW-0805">Transcription regulation</keyword>
<comment type="subcellular location">
    <subcellularLocation>
        <location evidence="1">Nucleus</location>
    </subcellularLocation>
</comment>
<reference evidence="7 8" key="1">
    <citation type="submission" date="2017-04" db="EMBL/GenBank/DDBJ databases">
        <title>Draft genome of the yeast Clavispora lusitaniae type strain CBS 6936.</title>
        <authorList>
            <person name="Durrens P."/>
            <person name="Klopp C."/>
            <person name="Biteau N."/>
            <person name="Fitton-Ouhabi V."/>
            <person name="Dementhon K."/>
            <person name="Accoceberry I."/>
            <person name="Sherman D.J."/>
            <person name="Noel T."/>
        </authorList>
    </citation>
    <scope>NUCLEOTIDE SEQUENCE [LARGE SCALE GENOMIC DNA]</scope>
    <source>
        <strain evidence="7 8">CBS 6936</strain>
    </source>
</reference>
<evidence type="ECO:0000256" key="5">
    <source>
        <dbReference type="SAM" id="MobiDB-lite"/>
    </source>
</evidence>
<accession>A0AA91PWC5</accession>